<keyword evidence="2" id="KW-1185">Reference proteome</keyword>
<reference evidence="1" key="2">
    <citation type="submission" date="2013-04" db="UniProtKB">
        <authorList>
            <consortium name="EnsemblPlants"/>
        </authorList>
    </citation>
    <scope>IDENTIFICATION</scope>
</reference>
<proteinExistence type="predicted"/>
<evidence type="ECO:0000313" key="1">
    <source>
        <dbReference type="EnsemblPlants" id="OB11G26400.1"/>
    </source>
</evidence>
<dbReference type="Gramene" id="OB11G26400.1">
    <property type="protein sequence ID" value="OB11G26400.1"/>
    <property type="gene ID" value="OB11G26400"/>
</dbReference>
<organism evidence="1">
    <name type="scientific">Oryza brachyantha</name>
    <name type="common">malo sina</name>
    <dbReference type="NCBI Taxonomy" id="4533"/>
    <lineage>
        <taxon>Eukaryota</taxon>
        <taxon>Viridiplantae</taxon>
        <taxon>Streptophyta</taxon>
        <taxon>Embryophyta</taxon>
        <taxon>Tracheophyta</taxon>
        <taxon>Spermatophyta</taxon>
        <taxon>Magnoliopsida</taxon>
        <taxon>Liliopsida</taxon>
        <taxon>Poales</taxon>
        <taxon>Poaceae</taxon>
        <taxon>BOP clade</taxon>
        <taxon>Oryzoideae</taxon>
        <taxon>Oryzeae</taxon>
        <taxon>Oryzinae</taxon>
        <taxon>Oryza</taxon>
    </lineage>
</organism>
<sequence length="61" mass="6940">DVQKVVGTLLCHARLHKMLYFYQLKPIYNLSPKGKKTPPDILQKYDCGGSLALRASQNSYE</sequence>
<protein>
    <submittedName>
        <fullName evidence="1">Uncharacterized protein</fullName>
    </submittedName>
</protein>
<dbReference type="HOGENOM" id="CLU_2929653_0_0_1"/>
<evidence type="ECO:0000313" key="2">
    <source>
        <dbReference type="Proteomes" id="UP000006038"/>
    </source>
</evidence>
<name>J3NA04_ORYBR</name>
<reference evidence="1" key="1">
    <citation type="journal article" date="2013" name="Nat. Commun.">
        <title>Whole-genome sequencing of Oryza brachyantha reveals mechanisms underlying Oryza genome evolution.</title>
        <authorList>
            <person name="Chen J."/>
            <person name="Huang Q."/>
            <person name="Gao D."/>
            <person name="Wang J."/>
            <person name="Lang Y."/>
            <person name="Liu T."/>
            <person name="Li B."/>
            <person name="Bai Z."/>
            <person name="Luis Goicoechea J."/>
            <person name="Liang C."/>
            <person name="Chen C."/>
            <person name="Zhang W."/>
            <person name="Sun S."/>
            <person name="Liao Y."/>
            <person name="Zhang X."/>
            <person name="Yang L."/>
            <person name="Song C."/>
            <person name="Wang M."/>
            <person name="Shi J."/>
            <person name="Liu G."/>
            <person name="Liu J."/>
            <person name="Zhou H."/>
            <person name="Zhou W."/>
            <person name="Yu Q."/>
            <person name="An N."/>
            <person name="Chen Y."/>
            <person name="Cai Q."/>
            <person name="Wang B."/>
            <person name="Liu B."/>
            <person name="Min J."/>
            <person name="Huang Y."/>
            <person name="Wu H."/>
            <person name="Li Z."/>
            <person name="Zhang Y."/>
            <person name="Yin Y."/>
            <person name="Song W."/>
            <person name="Jiang J."/>
            <person name="Jackson S.A."/>
            <person name="Wing R.A."/>
            <person name="Wang J."/>
            <person name="Chen M."/>
        </authorList>
    </citation>
    <scope>NUCLEOTIDE SEQUENCE [LARGE SCALE GENOMIC DNA]</scope>
    <source>
        <strain evidence="1">cv. IRGC 101232</strain>
    </source>
</reference>
<accession>J3NA04</accession>
<dbReference type="AlphaFoldDB" id="J3NA04"/>
<dbReference type="Proteomes" id="UP000006038">
    <property type="component" value="Chromosome 11"/>
</dbReference>
<dbReference type="EnsemblPlants" id="OB11G26400.1">
    <property type="protein sequence ID" value="OB11G26400.1"/>
    <property type="gene ID" value="OB11G26400"/>
</dbReference>